<dbReference type="AlphaFoldDB" id="A0A084WBX0"/>
<dbReference type="EMBL" id="ATLV01022502">
    <property type="status" value="NOT_ANNOTATED_CDS"/>
    <property type="molecule type" value="Genomic_DNA"/>
</dbReference>
<reference evidence="2" key="2">
    <citation type="submission" date="2020-05" db="UniProtKB">
        <authorList>
            <consortium name="EnsemblMetazoa"/>
        </authorList>
    </citation>
    <scope>IDENTIFICATION</scope>
</reference>
<name>A0A084WBX0_ANOSI</name>
<evidence type="ECO:0000313" key="3">
    <source>
        <dbReference type="Proteomes" id="UP000030765"/>
    </source>
</evidence>
<reference evidence="1 3" key="1">
    <citation type="journal article" date="2014" name="BMC Genomics">
        <title>Genome sequence of Anopheles sinensis provides insight into genetics basis of mosquito competence for malaria parasites.</title>
        <authorList>
            <person name="Zhou D."/>
            <person name="Zhang D."/>
            <person name="Ding G."/>
            <person name="Shi L."/>
            <person name="Hou Q."/>
            <person name="Ye Y."/>
            <person name="Xu Y."/>
            <person name="Zhou H."/>
            <person name="Xiong C."/>
            <person name="Li S."/>
            <person name="Yu J."/>
            <person name="Hong S."/>
            <person name="Yu X."/>
            <person name="Zou P."/>
            <person name="Chen C."/>
            <person name="Chang X."/>
            <person name="Wang W."/>
            <person name="Lv Y."/>
            <person name="Sun Y."/>
            <person name="Ma L."/>
            <person name="Shen B."/>
            <person name="Zhu C."/>
        </authorList>
    </citation>
    <scope>NUCLEOTIDE SEQUENCE [LARGE SCALE GENOMIC DNA]</scope>
</reference>
<dbReference type="Proteomes" id="UP000030765">
    <property type="component" value="Unassembled WGS sequence"/>
</dbReference>
<sequence length="97" mass="10983">MAIEMGTLERTTAYGKMYRGFSAWPAGKQGDSNRTAEHLQMPDLKWTPVARARSDNLHLLAGVSIRIMMVRNESEKHTSSAYRKQESIESMLPITEI</sequence>
<evidence type="ECO:0000313" key="1">
    <source>
        <dbReference type="EMBL" id="KFB47714.1"/>
    </source>
</evidence>
<dbReference type="EMBL" id="KE525333">
    <property type="protein sequence ID" value="KFB47714.1"/>
    <property type="molecule type" value="Genomic_DNA"/>
</dbReference>
<dbReference type="EnsemblMetazoa" id="ASIC015766-RA">
    <property type="protein sequence ID" value="ASIC015766-PA"/>
    <property type="gene ID" value="ASIC015766"/>
</dbReference>
<protein>
    <submittedName>
        <fullName evidence="1 2">PTS system, cellobiose-specific IIA component</fullName>
    </submittedName>
</protein>
<proteinExistence type="predicted"/>
<accession>A0A084WBX0</accession>
<dbReference type="VEuPathDB" id="VectorBase:ASIC015766"/>
<keyword evidence="3" id="KW-1185">Reference proteome</keyword>
<evidence type="ECO:0000313" key="2">
    <source>
        <dbReference type="EnsemblMetazoa" id="ASIC015766-PA"/>
    </source>
</evidence>
<organism evidence="1">
    <name type="scientific">Anopheles sinensis</name>
    <name type="common">Mosquito</name>
    <dbReference type="NCBI Taxonomy" id="74873"/>
    <lineage>
        <taxon>Eukaryota</taxon>
        <taxon>Metazoa</taxon>
        <taxon>Ecdysozoa</taxon>
        <taxon>Arthropoda</taxon>
        <taxon>Hexapoda</taxon>
        <taxon>Insecta</taxon>
        <taxon>Pterygota</taxon>
        <taxon>Neoptera</taxon>
        <taxon>Endopterygota</taxon>
        <taxon>Diptera</taxon>
        <taxon>Nematocera</taxon>
        <taxon>Culicoidea</taxon>
        <taxon>Culicidae</taxon>
        <taxon>Anophelinae</taxon>
        <taxon>Anopheles</taxon>
    </lineage>
</organism>
<gene>
    <name evidence="1" type="ORF">ZHAS_00015766</name>
</gene>